<keyword evidence="1" id="KW-0472">Membrane</keyword>
<accession>A0A550CCC9</accession>
<feature type="transmembrane region" description="Helical" evidence="1">
    <location>
        <begin position="78"/>
        <end position="99"/>
    </location>
</feature>
<gene>
    <name evidence="2" type="ORF">BD626DRAFT_631144</name>
</gene>
<dbReference type="EMBL" id="VDMD01000013">
    <property type="protein sequence ID" value="TRM62447.1"/>
    <property type="molecule type" value="Genomic_DNA"/>
</dbReference>
<evidence type="ECO:0000313" key="2">
    <source>
        <dbReference type="EMBL" id="TRM62447.1"/>
    </source>
</evidence>
<keyword evidence="3" id="KW-1185">Reference proteome</keyword>
<evidence type="ECO:0000313" key="3">
    <source>
        <dbReference type="Proteomes" id="UP000320762"/>
    </source>
</evidence>
<keyword evidence="1" id="KW-0812">Transmembrane</keyword>
<comment type="caution">
    <text evidence="2">The sequence shown here is derived from an EMBL/GenBank/DDBJ whole genome shotgun (WGS) entry which is preliminary data.</text>
</comment>
<proteinExistence type="predicted"/>
<reference evidence="2 3" key="1">
    <citation type="journal article" date="2019" name="New Phytol.">
        <title>Comparative genomics reveals unique wood-decay strategies and fruiting body development in the Schizophyllaceae.</title>
        <authorList>
            <person name="Almasi E."/>
            <person name="Sahu N."/>
            <person name="Krizsan K."/>
            <person name="Balint B."/>
            <person name="Kovacs G.M."/>
            <person name="Kiss B."/>
            <person name="Cseklye J."/>
            <person name="Drula E."/>
            <person name="Henrissat B."/>
            <person name="Nagy I."/>
            <person name="Chovatia M."/>
            <person name="Adam C."/>
            <person name="LaButti K."/>
            <person name="Lipzen A."/>
            <person name="Riley R."/>
            <person name="Grigoriev I.V."/>
            <person name="Nagy L.G."/>
        </authorList>
    </citation>
    <scope>NUCLEOTIDE SEQUENCE [LARGE SCALE GENOMIC DNA]</scope>
    <source>
        <strain evidence="2 3">NL-1724</strain>
    </source>
</reference>
<evidence type="ECO:0000256" key="1">
    <source>
        <dbReference type="SAM" id="Phobius"/>
    </source>
</evidence>
<name>A0A550CCC9_9AGAR</name>
<organism evidence="2 3">
    <name type="scientific">Schizophyllum amplum</name>
    <dbReference type="NCBI Taxonomy" id="97359"/>
    <lineage>
        <taxon>Eukaryota</taxon>
        <taxon>Fungi</taxon>
        <taxon>Dikarya</taxon>
        <taxon>Basidiomycota</taxon>
        <taxon>Agaricomycotina</taxon>
        <taxon>Agaricomycetes</taxon>
        <taxon>Agaricomycetidae</taxon>
        <taxon>Agaricales</taxon>
        <taxon>Schizophyllaceae</taxon>
        <taxon>Schizophyllum</taxon>
    </lineage>
</organism>
<sequence length="135" mass="15137">MSTSSTEPTAFEGDGRSQVILRNRKILVVCHKDELEDLFDMQDFIELFTREVVEDAPGTAFTASALWTSSSSKGCGWVLRYAFMLILSAVLFQGLRALIRAELEESYGMNTGQAAYQQAAPRSFRNGYSHYGFPY</sequence>
<dbReference type="AlphaFoldDB" id="A0A550CCC9"/>
<protein>
    <submittedName>
        <fullName evidence="2">Uncharacterized protein</fullName>
    </submittedName>
</protein>
<dbReference type="Proteomes" id="UP000320762">
    <property type="component" value="Unassembled WGS sequence"/>
</dbReference>
<keyword evidence="1" id="KW-1133">Transmembrane helix</keyword>